<protein>
    <submittedName>
        <fullName evidence="1">Uncharacterized protein</fullName>
    </submittedName>
</protein>
<accession>A0A4V2WNN0</accession>
<gene>
    <name evidence="1" type="ORF">E0485_14545</name>
</gene>
<reference evidence="1 2" key="1">
    <citation type="submission" date="2019-03" db="EMBL/GenBank/DDBJ databases">
        <authorList>
            <person name="Kim M.K.M."/>
        </authorList>
    </citation>
    <scope>NUCLEOTIDE SEQUENCE [LARGE SCALE GENOMIC DNA]</scope>
    <source>
        <strain evidence="1 2">18JY21-1</strain>
    </source>
</reference>
<name>A0A4V2WNN0_9BACL</name>
<proteinExistence type="predicted"/>
<comment type="caution">
    <text evidence="1">The sequence shown here is derived from an EMBL/GenBank/DDBJ whole genome shotgun (WGS) entry which is preliminary data.</text>
</comment>
<evidence type="ECO:0000313" key="2">
    <source>
        <dbReference type="Proteomes" id="UP000295418"/>
    </source>
</evidence>
<evidence type="ECO:0000313" key="1">
    <source>
        <dbReference type="EMBL" id="TCZ76062.1"/>
    </source>
</evidence>
<dbReference type="EMBL" id="SKFG01000014">
    <property type="protein sequence ID" value="TCZ76062.1"/>
    <property type="molecule type" value="Genomic_DNA"/>
</dbReference>
<sequence>MRKARSDKLTHIAPYIMSSERELVQRLSRHVGDFEGNLARGLIEEALNCESAVQFFRVYFIRPYEITPDRIIWMEKRPLDINDYLVQSEPRTRLKIKATKQMTAQLTNFQIALGTLYLAHATYALLRFALTTDHIIPIIAPGFKEKIRTMPRKQIDAWSVIGR</sequence>
<dbReference type="OrthoDB" id="2599983at2"/>
<dbReference type="RefSeq" id="WP_132418788.1">
    <property type="nucleotide sequence ID" value="NZ_SKFG01000014.1"/>
</dbReference>
<dbReference type="AlphaFoldDB" id="A0A4V2WNN0"/>
<organism evidence="1 2">
    <name type="scientific">Paenibacillus albiflavus</name>
    <dbReference type="NCBI Taxonomy" id="2545760"/>
    <lineage>
        <taxon>Bacteria</taxon>
        <taxon>Bacillati</taxon>
        <taxon>Bacillota</taxon>
        <taxon>Bacilli</taxon>
        <taxon>Bacillales</taxon>
        <taxon>Paenibacillaceae</taxon>
        <taxon>Paenibacillus</taxon>
    </lineage>
</organism>
<dbReference type="Proteomes" id="UP000295418">
    <property type="component" value="Unassembled WGS sequence"/>
</dbReference>
<keyword evidence="2" id="KW-1185">Reference proteome</keyword>